<evidence type="ECO:0000259" key="2">
    <source>
        <dbReference type="PROSITE" id="PS50225"/>
    </source>
</evidence>
<dbReference type="PROSITE" id="PS50225">
    <property type="entry name" value="SOCS"/>
    <property type="match status" value="1"/>
</dbReference>
<dbReference type="Pfam" id="PF07525">
    <property type="entry name" value="SOCS_box"/>
    <property type="match status" value="1"/>
</dbReference>
<dbReference type="SMART" id="SM00969">
    <property type="entry name" value="SOCS_box"/>
    <property type="match status" value="1"/>
</dbReference>
<evidence type="ECO:0000313" key="4">
    <source>
        <dbReference type="Proteomes" id="UP001434883"/>
    </source>
</evidence>
<evidence type="ECO:0000313" key="3">
    <source>
        <dbReference type="EMBL" id="MEQ2200270.1"/>
    </source>
</evidence>
<name>A0ABV0QWR6_9TELE</name>
<comment type="pathway">
    <text evidence="1">Protein modification; protein ubiquitination.</text>
</comment>
<dbReference type="Gene3D" id="1.10.750.20">
    <property type="entry name" value="SOCS box"/>
    <property type="match status" value="1"/>
</dbReference>
<gene>
    <name evidence="3" type="ORF">XENOCAPTIV_026481</name>
</gene>
<feature type="domain" description="SOCS box" evidence="2">
    <location>
        <begin position="103"/>
        <end position="145"/>
    </location>
</feature>
<dbReference type="Proteomes" id="UP001434883">
    <property type="component" value="Unassembled WGS sequence"/>
</dbReference>
<dbReference type="InterPro" id="IPR036036">
    <property type="entry name" value="SOCS_box-like_dom_sf"/>
</dbReference>
<reference evidence="3 4" key="1">
    <citation type="submission" date="2021-06" db="EMBL/GenBank/DDBJ databases">
        <authorList>
            <person name="Palmer J.M."/>
        </authorList>
    </citation>
    <scope>NUCLEOTIDE SEQUENCE [LARGE SCALE GENOMIC DNA]</scope>
    <source>
        <strain evidence="3 4">XC_2019</strain>
        <tissue evidence="3">Muscle</tissue>
    </source>
</reference>
<dbReference type="SMART" id="SM00253">
    <property type="entry name" value="SOCS"/>
    <property type="match status" value="1"/>
</dbReference>
<comment type="caution">
    <text evidence="3">The sequence shown here is derived from an EMBL/GenBank/DDBJ whole genome shotgun (WGS) entry which is preliminary data.</text>
</comment>
<dbReference type="InterPro" id="IPR001496">
    <property type="entry name" value="SOCS_box"/>
</dbReference>
<dbReference type="EMBL" id="JAHRIN010025867">
    <property type="protein sequence ID" value="MEQ2200270.1"/>
    <property type="molecule type" value="Genomic_DNA"/>
</dbReference>
<dbReference type="SUPFAM" id="SSF158235">
    <property type="entry name" value="SOCS box-like"/>
    <property type="match status" value="1"/>
</dbReference>
<keyword evidence="4" id="KW-1185">Reference proteome</keyword>
<accession>A0ABV0QWR6</accession>
<evidence type="ECO:0000256" key="1">
    <source>
        <dbReference type="ARBA" id="ARBA00004906"/>
    </source>
</evidence>
<organism evidence="3 4">
    <name type="scientific">Xenoophorus captivus</name>
    <dbReference type="NCBI Taxonomy" id="1517983"/>
    <lineage>
        <taxon>Eukaryota</taxon>
        <taxon>Metazoa</taxon>
        <taxon>Chordata</taxon>
        <taxon>Craniata</taxon>
        <taxon>Vertebrata</taxon>
        <taxon>Euteleostomi</taxon>
        <taxon>Actinopterygii</taxon>
        <taxon>Neopterygii</taxon>
        <taxon>Teleostei</taxon>
        <taxon>Neoteleostei</taxon>
        <taxon>Acanthomorphata</taxon>
        <taxon>Ovalentaria</taxon>
        <taxon>Atherinomorphae</taxon>
        <taxon>Cyprinodontiformes</taxon>
        <taxon>Goodeidae</taxon>
        <taxon>Xenoophorus</taxon>
    </lineage>
</organism>
<protein>
    <recommendedName>
        <fullName evidence="2">SOCS box domain-containing protein</fullName>
    </recommendedName>
</protein>
<proteinExistence type="predicted"/>
<feature type="non-terminal residue" evidence="3">
    <location>
        <position position="1"/>
    </location>
</feature>
<sequence length="154" mass="17710">YELVKLLLSYGAEVNCYFRVISNTVFPTALQYCLRDQAMLRLLLNNGYQAHKHFVSVSWLAHLAGSVVRILLDYVSHISICFNLKRILERTPHLIHFASAPGEPRSLQHLCRLVIRGRMDIRMLNDPEAMAAVPFPPRLINYLTYSEDDLNGRL</sequence>